<protein>
    <submittedName>
        <fullName evidence="2">Poly(Glycerol-phosphate) alpha-glucosyltransferase</fullName>
        <ecNumber evidence="2">2.4.1.52</ecNumber>
    </submittedName>
</protein>
<name>A0A0U5JKZ9_LIMRT</name>
<accession>A0A0U5JKZ9</accession>
<evidence type="ECO:0000313" key="2">
    <source>
        <dbReference type="EMBL" id="CUR38561.1"/>
    </source>
</evidence>
<keyword evidence="2" id="KW-0328">Glycosyltransferase</keyword>
<proteinExistence type="predicted"/>
<dbReference type="EMBL" id="LN887359">
    <property type="protein sequence ID" value="CUR38561.1"/>
    <property type="molecule type" value="Genomic_DNA"/>
</dbReference>
<keyword evidence="2" id="KW-0808">Transferase</keyword>
<dbReference type="AlphaFoldDB" id="A0A0U5JKZ9"/>
<dbReference type="PANTHER" id="PTHR12526:SF630">
    <property type="entry name" value="GLYCOSYLTRANSFERASE"/>
    <property type="match status" value="1"/>
</dbReference>
<dbReference type="Pfam" id="PF00534">
    <property type="entry name" value="Glycos_transf_1"/>
    <property type="match status" value="1"/>
</dbReference>
<dbReference type="GO" id="GO:0047265">
    <property type="term" value="F:poly(glycerol-phosphate) alpha-glucosyltransferase activity"/>
    <property type="evidence" value="ECO:0007669"/>
    <property type="project" value="UniProtKB-EC"/>
</dbReference>
<dbReference type="InterPro" id="IPR001296">
    <property type="entry name" value="Glyco_trans_1"/>
</dbReference>
<feature type="domain" description="Glycosyl transferase family 1" evidence="1">
    <location>
        <begin position="321"/>
        <end position="473"/>
    </location>
</feature>
<organism evidence="2">
    <name type="scientific">Limosilactobacillus reuteri</name>
    <name type="common">Lactobacillus reuteri</name>
    <dbReference type="NCBI Taxonomy" id="1598"/>
    <lineage>
        <taxon>Bacteria</taxon>
        <taxon>Bacillati</taxon>
        <taxon>Bacillota</taxon>
        <taxon>Bacilli</taxon>
        <taxon>Lactobacillales</taxon>
        <taxon>Lactobacillaceae</taxon>
        <taxon>Limosilactobacillus</taxon>
    </lineage>
</organism>
<reference evidence="2" key="1">
    <citation type="submission" date="2015-10" db="EMBL/GenBank/DDBJ databases">
        <authorList>
            <person name="Gilbert D.G."/>
        </authorList>
    </citation>
    <scope>NUCLEOTIDE SEQUENCE</scope>
    <source>
        <strain evidence="2">3c6</strain>
    </source>
</reference>
<gene>
    <name evidence="2" type="ORF">LRLP16767_LR3C6_00519</name>
</gene>
<evidence type="ECO:0000259" key="1">
    <source>
        <dbReference type="Pfam" id="PF00534"/>
    </source>
</evidence>
<sequence length="499" mass="56542">MNYLVGENIFSLNSGTEFSQMQRYKAFKAAGIPTKIVVRNYNRFLGQTLEANHIDPHDVINMYDFFQGTTDVSRKKQNLRLLKSIPLADYHINGIDNNHSLIQDEGKTIAIVHVMPATVGLVGDIQYLDDLGHEAVGEFWDWRGFKSMVEHYHPDGSVATQRYLRQDGSTAIEVVHMHINHQLQPTMWKLCNYHGYDYVFDTENQLFSFFLNELNAKGRGTFISDRRSVDGSVLSIVNPVQTVAVIHSLTFNNYKYPKKAGILPAYWTTLNQEKQRFDKVVFPTEDQLKDTAAVVGDSSNFFQAADCAAAEVGNTRQLGQGPRIVFRGMLGSNRNLADLINAFRHIYKRFPQAKLLIQGYFTDQKYKTQLQDQVEKYRLKDKVEFLNYSVDDKVYNDATVFLSTSDNEAFGITMLESMAHGVPVIAYDTLYSSGNLIKDGVNGCLVKNRTPNQLAKQVVKVLSDGELYQKLSAGAVATAKEFSPDHLVQQWQRVLTENN</sequence>
<dbReference type="EC" id="2.4.1.52" evidence="2"/>
<dbReference type="Gene3D" id="3.40.50.2000">
    <property type="entry name" value="Glycogen Phosphorylase B"/>
    <property type="match status" value="3"/>
</dbReference>
<dbReference type="PANTHER" id="PTHR12526">
    <property type="entry name" value="GLYCOSYLTRANSFERASE"/>
    <property type="match status" value="1"/>
</dbReference>
<dbReference type="SUPFAM" id="SSF53756">
    <property type="entry name" value="UDP-Glycosyltransferase/glycogen phosphorylase"/>
    <property type="match status" value="1"/>
</dbReference>